<comment type="caution">
    <text evidence="11">The sequence shown here is derived from an EMBL/GenBank/DDBJ whole genome shotgun (WGS) entry which is preliminary data.</text>
</comment>
<evidence type="ECO:0000256" key="8">
    <source>
        <dbReference type="ARBA" id="ARBA00023242"/>
    </source>
</evidence>
<dbReference type="FunFam" id="3.30.160.60:FF:002343">
    <property type="entry name" value="Zinc finger protein 33A"/>
    <property type="match status" value="1"/>
</dbReference>
<dbReference type="InterPro" id="IPR050636">
    <property type="entry name" value="C2H2-ZF_domain-containing"/>
</dbReference>
<dbReference type="OrthoDB" id="6077919at2759"/>
<evidence type="ECO:0000256" key="7">
    <source>
        <dbReference type="ARBA" id="ARBA00023163"/>
    </source>
</evidence>
<dbReference type="FunFam" id="3.30.160.60:FF:000446">
    <property type="entry name" value="Zinc finger protein"/>
    <property type="match status" value="1"/>
</dbReference>
<feature type="domain" description="C2H2-type" evidence="10">
    <location>
        <begin position="241"/>
        <end position="264"/>
    </location>
</feature>
<dbReference type="GO" id="GO:0006355">
    <property type="term" value="P:regulation of DNA-templated transcription"/>
    <property type="evidence" value="ECO:0007669"/>
    <property type="project" value="UniProtKB-ARBA"/>
</dbReference>
<dbReference type="Gene3D" id="3.30.160.60">
    <property type="entry name" value="Classic Zinc Finger"/>
    <property type="match status" value="6"/>
</dbReference>
<feature type="domain" description="C2H2-type" evidence="10">
    <location>
        <begin position="347"/>
        <end position="374"/>
    </location>
</feature>
<proteinExistence type="predicted"/>
<dbReference type="InterPro" id="IPR036236">
    <property type="entry name" value="Znf_C2H2_sf"/>
</dbReference>
<keyword evidence="7" id="KW-0804">Transcription</keyword>
<reference evidence="11 12" key="1">
    <citation type="journal article" date="2016" name="Genome Biol. Evol.">
        <title>Gene Family Evolution Reflects Adaptation to Soil Environmental Stressors in the Genome of the Collembolan Orchesella cincta.</title>
        <authorList>
            <person name="Faddeeva-Vakhrusheva A."/>
            <person name="Derks M.F."/>
            <person name="Anvar S.Y."/>
            <person name="Agamennone V."/>
            <person name="Suring W."/>
            <person name="Smit S."/>
            <person name="van Straalen N.M."/>
            <person name="Roelofs D."/>
        </authorList>
    </citation>
    <scope>NUCLEOTIDE SEQUENCE [LARGE SCALE GENOMIC DNA]</scope>
    <source>
        <tissue evidence="11">Mixed pool</tissue>
    </source>
</reference>
<keyword evidence="6" id="KW-0805">Transcription regulation</keyword>
<dbReference type="GO" id="GO:0008270">
    <property type="term" value="F:zinc ion binding"/>
    <property type="evidence" value="ECO:0007669"/>
    <property type="project" value="UniProtKB-KW"/>
</dbReference>
<evidence type="ECO:0000259" key="10">
    <source>
        <dbReference type="PROSITE" id="PS50157"/>
    </source>
</evidence>
<evidence type="ECO:0000256" key="4">
    <source>
        <dbReference type="ARBA" id="ARBA00022771"/>
    </source>
</evidence>
<evidence type="ECO:0000313" key="11">
    <source>
        <dbReference type="EMBL" id="ODM87772.1"/>
    </source>
</evidence>
<feature type="domain" description="C2H2-type" evidence="10">
    <location>
        <begin position="122"/>
        <end position="145"/>
    </location>
</feature>
<dbReference type="AlphaFoldDB" id="A0A1D2M4C7"/>
<keyword evidence="8" id="KW-0539">Nucleus</keyword>
<gene>
    <name evidence="11" type="ORF">Ocin01_18909</name>
</gene>
<keyword evidence="4 9" id="KW-0863">Zinc-finger</keyword>
<dbReference type="EMBL" id="LJIJ01004717">
    <property type="protein sequence ID" value="ODM87772.1"/>
    <property type="molecule type" value="Genomic_DNA"/>
</dbReference>
<feature type="domain" description="C2H2-type" evidence="10">
    <location>
        <begin position="374"/>
        <end position="401"/>
    </location>
</feature>
<feature type="domain" description="C2H2-type" evidence="10">
    <location>
        <begin position="316"/>
        <end position="338"/>
    </location>
</feature>
<evidence type="ECO:0000256" key="3">
    <source>
        <dbReference type="ARBA" id="ARBA00022737"/>
    </source>
</evidence>
<evidence type="ECO:0000313" key="12">
    <source>
        <dbReference type="Proteomes" id="UP000094527"/>
    </source>
</evidence>
<keyword evidence="3" id="KW-0677">Repeat</keyword>
<name>A0A1D2M4C7_ORCCI</name>
<keyword evidence="5" id="KW-0862">Zinc</keyword>
<keyword evidence="12" id="KW-1185">Reference proteome</keyword>
<dbReference type="PROSITE" id="PS50157">
    <property type="entry name" value="ZINC_FINGER_C2H2_2"/>
    <property type="match status" value="7"/>
</dbReference>
<dbReference type="GO" id="GO:0005634">
    <property type="term" value="C:nucleus"/>
    <property type="evidence" value="ECO:0007669"/>
    <property type="project" value="UniProtKB-SubCell"/>
</dbReference>
<feature type="domain" description="C2H2-type" evidence="10">
    <location>
        <begin position="288"/>
        <end position="315"/>
    </location>
</feature>
<evidence type="ECO:0000256" key="6">
    <source>
        <dbReference type="ARBA" id="ARBA00023015"/>
    </source>
</evidence>
<dbReference type="PROSITE" id="PS00028">
    <property type="entry name" value="ZINC_FINGER_C2H2_1"/>
    <property type="match status" value="7"/>
</dbReference>
<dbReference type="PANTHER" id="PTHR47772:SF13">
    <property type="entry name" value="GASTRULA ZINC FINGER PROTEIN XLCGF49.1-LIKE-RELATED"/>
    <property type="match status" value="1"/>
</dbReference>
<dbReference type="PANTHER" id="PTHR47772">
    <property type="entry name" value="ZINC FINGER PROTEIN 200"/>
    <property type="match status" value="1"/>
</dbReference>
<dbReference type="Pfam" id="PF00096">
    <property type="entry name" value="zf-C2H2"/>
    <property type="match status" value="4"/>
</dbReference>
<dbReference type="Proteomes" id="UP000094527">
    <property type="component" value="Unassembled WGS sequence"/>
</dbReference>
<evidence type="ECO:0000256" key="5">
    <source>
        <dbReference type="ARBA" id="ARBA00022833"/>
    </source>
</evidence>
<keyword evidence="2" id="KW-0479">Metal-binding</keyword>
<dbReference type="STRING" id="48709.A0A1D2M4C7"/>
<evidence type="ECO:0000256" key="2">
    <source>
        <dbReference type="ARBA" id="ARBA00022723"/>
    </source>
</evidence>
<evidence type="ECO:0000256" key="1">
    <source>
        <dbReference type="ARBA" id="ARBA00004123"/>
    </source>
</evidence>
<organism evidence="11 12">
    <name type="scientific">Orchesella cincta</name>
    <name type="common">Springtail</name>
    <name type="synonym">Podura cincta</name>
    <dbReference type="NCBI Taxonomy" id="48709"/>
    <lineage>
        <taxon>Eukaryota</taxon>
        <taxon>Metazoa</taxon>
        <taxon>Ecdysozoa</taxon>
        <taxon>Arthropoda</taxon>
        <taxon>Hexapoda</taxon>
        <taxon>Collembola</taxon>
        <taxon>Entomobryomorpha</taxon>
        <taxon>Entomobryoidea</taxon>
        <taxon>Orchesellidae</taxon>
        <taxon>Orchesellinae</taxon>
        <taxon>Orchesella</taxon>
    </lineage>
</organism>
<sequence>MKSKGRKCSGYPKCHMAFAYPTQKRKNLMNISASAAKRRKGTRGHACSECDSTLPNSPSFSRIGGSIARPGDGKKRGKLFKKCKRCDFRSSEKGLQHYAEHLLSHEQDSTPTSGPNGEEIFHSCNLCSETFILKVNLTLHKFWVHDPFATRLKCDICVDPVNYDSKEELISHLKLHGDKIHSCKSCSVSCSTLDGLLEHMLKHAPSKRLFCPECDALPPFTSIYNLYRHCSIEHKELKKMFDCSSCEKSFLTADLLRLHATKQHRIFDDKNGETFTETCGKDHEEVRFLCPHCPKSYADQFTLDEHIRIHTGEGAFTCPTCGKELSSKYALKSHERSHLELPKDPICVCDICGKELYSDTQLKRHMQSHREKKFQCSVCNLQFKRRDHLKSHSIIHSGARPFECEVCQKGFNRSDILRVHMKGVHGIVVDTKLSKKE</sequence>
<dbReference type="SMART" id="SM00355">
    <property type="entry name" value="ZnF_C2H2"/>
    <property type="match status" value="10"/>
</dbReference>
<feature type="domain" description="C2H2-type" evidence="10">
    <location>
        <begin position="402"/>
        <end position="425"/>
    </location>
</feature>
<dbReference type="SUPFAM" id="SSF57667">
    <property type="entry name" value="beta-beta-alpha zinc fingers"/>
    <property type="match status" value="3"/>
</dbReference>
<dbReference type="InterPro" id="IPR013087">
    <property type="entry name" value="Znf_C2H2_type"/>
</dbReference>
<protein>
    <submittedName>
        <fullName evidence="11">PR domain zinc finger protein 5</fullName>
    </submittedName>
</protein>
<dbReference type="Pfam" id="PF12874">
    <property type="entry name" value="zf-met"/>
    <property type="match status" value="1"/>
</dbReference>
<evidence type="ECO:0000256" key="9">
    <source>
        <dbReference type="PROSITE-ProRule" id="PRU00042"/>
    </source>
</evidence>
<accession>A0A1D2M4C7</accession>
<comment type="subcellular location">
    <subcellularLocation>
        <location evidence="1">Nucleus</location>
    </subcellularLocation>
</comment>